<dbReference type="OrthoDB" id="2960936at2759"/>
<protein>
    <recommendedName>
        <fullName evidence="12">Cysteine protease</fullName>
        <ecNumber evidence="12">3.4.22.-</ecNumber>
    </recommendedName>
</protein>
<keyword evidence="16" id="KW-1185">Reference proteome</keyword>
<keyword evidence="4 12" id="KW-0963">Cytoplasm</keyword>
<feature type="domain" description="Dynein axonemal assembly factor 11-like CS" evidence="14">
    <location>
        <begin position="496"/>
        <end position="572"/>
    </location>
</feature>
<evidence type="ECO:0000256" key="5">
    <source>
        <dbReference type="ARBA" id="ARBA00022670"/>
    </source>
</evidence>
<evidence type="ECO:0000259" key="13">
    <source>
        <dbReference type="Pfam" id="PF03416"/>
    </source>
</evidence>
<keyword evidence="3" id="KW-0813">Transport</keyword>
<keyword evidence="7" id="KW-0788">Thiol protease</keyword>
<dbReference type="PROSITE" id="PS51450">
    <property type="entry name" value="LRR"/>
    <property type="match status" value="2"/>
</dbReference>
<evidence type="ECO:0000256" key="4">
    <source>
        <dbReference type="ARBA" id="ARBA00022490"/>
    </source>
</evidence>
<dbReference type="GO" id="GO:0005737">
    <property type="term" value="C:cytoplasm"/>
    <property type="evidence" value="ECO:0007669"/>
    <property type="project" value="UniProtKB-SubCell"/>
</dbReference>
<proteinExistence type="inferred from homology"/>
<evidence type="ECO:0000256" key="3">
    <source>
        <dbReference type="ARBA" id="ARBA00022448"/>
    </source>
</evidence>
<organism evidence="15 16">
    <name type="scientific">Thraustotheca clavata</name>
    <dbReference type="NCBI Taxonomy" id="74557"/>
    <lineage>
        <taxon>Eukaryota</taxon>
        <taxon>Sar</taxon>
        <taxon>Stramenopiles</taxon>
        <taxon>Oomycota</taxon>
        <taxon>Saprolegniomycetes</taxon>
        <taxon>Saprolegniales</taxon>
        <taxon>Achlyaceae</taxon>
        <taxon>Thraustotheca</taxon>
    </lineage>
</organism>
<comment type="catalytic activity">
    <reaction evidence="10">
        <text>[protein]-C-terminal L-amino acid-glycyl-phosphatidylethanolamide + H2O = [protein]-C-terminal L-amino acid-glycine + a 1,2-diacyl-sn-glycero-3-phosphoethanolamine</text>
        <dbReference type="Rhea" id="RHEA:67548"/>
        <dbReference type="Rhea" id="RHEA-COMP:17323"/>
        <dbReference type="Rhea" id="RHEA-COMP:17324"/>
        <dbReference type="ChEBI" id="CHEBI:15377"/>
        <dbReference type="ChEBI" id="CHEBI:64612"/>
        <dbReference type="ChEBI" id="CHEBI:172940"/>
        <dbReference type="ChEBI" id="CHEBI:172941"/>
    </reaction>
    <physiologicalReaction direction="left-to-right" evidence="10">
        <dbReference type="Rhea" id="RHEA:67549"/>
    </physiologicalReaction>
</comment>
<evidence type="ECO:0000256" key="9">
    <source>
        <dbReference type="ARBA" id="ARBA00023006"/>
    </source>
</evidence>
<keyword evidence="5 12" id="KW-0645">Protease</keyword>
<keyword evidence="6 12" id="KW-0378">Hydrolase</keyword>
<dbReference type="SUPFAM" id="SSF54001">
    <property type="entry name" value="Cysteine proteinases"/>
    <property type="match status" value="1"/>
</dbReference>
<dbReference type="PANTHER" id="PTHR22624:SF49">
    <property type="entry name" value="CYSTEINE PROTEASE"/>
    <property type="match status" value="1"/>
</dbReference>
<dbReference type="GO" id="GO:0005929">
    <property type="term" value="C:cilium"/>
    <property type="evidence" value="ECO:0007669"/>
    <property type="project" value="UniProtKB-SubCell"/>
</dbReference>
<reference evidence="15 16" key="1">
    <citation type="journal article" date="2014" name="Genome Biol. Evol.">
        <title>The secreted proteins of Achlya hypogyna and Thraustotheca clavata identify the ancestral oomycete secretome and reveal gene acquisitions by horizontal gene transfer.</title>
        <authorList>
            <person name="Misner I."/>
            <person name="Blouin N."/>
            <person name="Leonard G."/>
            <person name="Richards T.A."/>
            <person name="Lane C.E."/>
        </authorList>
    </citation>
    <scope>NUCLEOTIDE SEQUENCE [LARGE SCALE GENOMIC DNA]</scope>
    <source>
        <strain evidence="15 16">ATCC 34112</strain>
    </source>
</reference>
<evidence type="ECO:0000256" key="11">
    <source>
        <dbReference type="ARBA" id="ARBA00049982"/>
    </source>
</evidence>
<dbReference type="Pfam" id="PF23602">
    <property type="entry name" value="CS_DNAAF11_C"/>
    <property type="match status" value="1"/>
</dbReference>
<comment type="similarity">
    <text evidence="11">Belongs to the tilB family.</text>
</comment>
<dbReference type="InterPro" id="IPR005078">
    <property type="entry name" value="Peptidase_C54"/>
</dbReference>
<dbReference type="GO" id="GO:0035973">
    <property type="term" value="P:aggrephagy"/>
    <property type="evidence" value="ECO:0007669"/>
    <property type="project" value="TreeGrafter"/>
</dbReference>
<evidence type="ECO:0000256" key="12">
    <source>
        <dbReference type="RuleBase" id="RU363115"/>
    </source>
</evidence>
<comment type="function">
    <text evidence="12">Cysteine protease that plays a key role in autophagy by mediating both proteolytic activation and delipidation of ATG8 family proteins.</text>
</comment>
<keyword evidence="9 12" id="KW-0072">Autophagy</keyword>
<dbReference type="EMBL" id="JNBS01001675">
    <property type="protein sequence ID" value="OQS01068.1"/>
    <property type="molecule type" value="Genomic_DNA"/>
</dbReference>
<dbReference type="PANTHER" id="PTHR22624">
    <property type="entry name" value="CYSTEINE PROTEASE ATG4"/>
    <property type="match status" value="1"/>
</dbReference>
<dbReference type="AlphaFoldDB" id="A0A1V9ZSS6"/>
<evidence type="ECO:0000313" key="15">
    <source>
        <dbReference type="EMBL" id="OQS01068.1"/>
    </source>
</evidence>
<dbReference type="Proteomes" id="UP000243217">
    <property type="component" value="Unassembled WGS sequence"/>
</dbReference>
<dbReference type="SUPFAM" id="SSF52058">
    <property type="entry name" value="L domain-like"/>
    <property type="match status" value="1"/>
</dbReference>
<evidence type="ECO:0000256" key="10">
    <source>
        <dbReference type="ARBA" id="ARBA00029362"/>
    </source>
</evidence>
<dbReference type="InterPro" id="IPR001611">
    <property type="entry name" value="Leu-rich_rpt"/>
</dbReference>
<evidence type="ECO:0000256" key="1">
    <source>
        <dbReference type="ARBA" id="ARBA00004496"/>
    </source>
</evidence>
<dbReference type="GO" id="GO:0015031">
    <property type="term" value="P:protein transport"/>
    <property type="evidence" value="ECO:0007669"/>
    <property type="project" value="UniProtKB-KW"/>
</dbReference>
<feature type="domain" description="Peptidase C54 catalytic" evidence="13">
    <location>
        <begin position="40"/>
        <end position="339"/>
    </location>
</feature>
<comment type="similarity">
    <text evidence="2 12">Belongs to the peptidase C54 family.</text>
</comment>
<evidence type="ECO:0000313" key="16">
    <source>
        <dbReference type="Proteomes" id="UP000243217"/>
    </source>
</evidence>
<dbReference type="InterPro" id="IPR046792">
    <property type="entry name" value="Peptidase_C54_cat"/>
</dbReference>
<dbReference type="InterPro" id="IPR032675">
    <property type="entry name" value="LRR_dom_sf"/>
</dbReference>
<dbReference type="SMART" id="SM00365">
    <property type="entry name" value="LRR_SD22"/>
    <property type="match status" value="2"/>
</dbReference>
<evidence type="ECO:0000256" key="2">
    <source>
        <dbReference type="ARBA" id="ARBA00010958"/>
    </source>
</evidence>
<comment type="subcellular location">
    <subcellularLocation>
        <location evidence="1 12">Cytoplasm</location>
    </subcellularLocation>
</comment>
<name>A0A1V9ZSS6_9STRA</name>
<sequence>MSQFAHGIRYFDASSMSTDNVQLTPMATYVLGVHHSSAESLVQHLQSIIWLTYRRDFAQMVPYEFTSDAGWGCMLRTAQMMLCEALLRNLSIHRTTRFCWKDNETLAPEVVQVLRSFVDSPKEEDGCFYAIHRMVQVGMKYDMLPGEWYGPTTAAQVLRDLVNAQIDSNLCMYVPQDGVIYTDEINKLCVTKWVHEQPSTSNASVLYDPLLNPPKIDTSAPWNKSIFILIPLRLGLDQLNTTYIPALTQVFEFPQSLGIIGGKRGHSVYFVGARGHQFHILDPHTVHPTTEVDGSFPTATHARTIHSTDHLVMEVDYIDPSLAVGFYCRNRQDYNDLCTRLSVMAASTTCPITKRRYMPRITLDLLRKRSEHNEGIISTLEEISLHQEELEKIELIGTLCRKLRILYLQNNIIEKIEDLTHMKELRYLNLALNNIKRIEGLSNCEFLEKLDLTVNFIDVDALEDSIDHLKPFEHLKELYMLGNPAQSDWDGFTQYLKFHMNDEEKPGFITLEVFVPKYLDSSLINVDMHPTYVTITIKNKLLRLRFQEEVKCDQGTALRSKTTGALKLTVEKVDPKSIARALRAKASRQEQDNNKQTISELSKKPSLQTQVLGCAVQINRIVHRPEDRERQATHKVEAYSTRRLAQENSCEPPLLY</sequence>
<dbReference type="GO" id="GO:0004197">
    <property type="term" value="F:cysteine-type endopeptidase activity"/>
    <property type="evidence" value="ECO:0007669"/>
    <property type="project" value="TreeGrafter"/>
</dbReference>
<dbReference type="EC" id="3.4.22.-" evidence="12"/>
<dbReference type="GO" id="GO:0034727">
    <property type="term" value="P:piecemeal microautophagy of the nucleus"/>
    <property type="evidence" value="ECO:0007669"/>
    <property type="project" value="TreeGrafter"/>
</dbReference>
<comment type="caution">
    <text evidence="15">The sequence shown here is derived from an EMBL/GenBank/DDBJ whole genome shotgun (WGS) entry which is preliminary data.</text>
</comment>
<evidence type="ECO:0000256" key="8">
    <source>
        <dbReference type="ARBA" id="ARBA00022927"/>
    </source>
</evidence>
<dbReference type="Pfam" id="PF03416">
    <property type="entry name" value="Peptidase_C54"/>
    <property type="match status" value="1"/>
</dbReference>
<dbReference type="GO" id="GO:0016485">
    <property type="term" value="P:protein processing"/>
    <property type="evidence" value="ECO:0007669"/>
    <property type="project" value="TreeGrafter"/>
</dbReference>
<keyword evidence="8 12" id="KW-0653">Protein transport</keyword>
<dbReference type="STRING" id="74557.A0A1V9ZSS6"/>
<evidence type="ECO:0000259" key="14">
    <source>
        <dbReference type="Pfam" id="PF23602"/>
    </source>
</evidence>
<evidence type="ECO:0000256" key="6">
    <source>
        <dbReference type="ARBA" id="ARBA00022801"/>
    </source>
</evidence>
<gene>
    <name evidence="15" type="ORF">THRCLA_05788</name>
</gene>
<accession>A0A1V9ZSS6</accession>
<dbReference type="GO" id="GO:0000423">
    <property type="term" value="P:mitophagy"/>
    <property type="evidence" value="ECO:0007669"/>
    <property type="project" value="TreeGrafter"/>
</dbReference>
<dbReference type="Gene3D" id="3.80.10.10">
    <property type="entry name" value="Ribonuclease Inhibitor"/>
    <property type="match status" value="1"/>
</dbReference>
<dbReference type="GO" id="GO:0000045">
    <property type="term" value="P:autophagosome assembly"/>
    <property type="evidence" value="ECO:0007669"/>
    <property type="project" value="TreeGrafter"/>
</dbReference>
<dbReference type="InterPro" id="IPR038765">
    <property type="entry name" value="Papain-like_cys_pep_sf"/>
</dbReference>
<evidence type="ECO:0000256" key="7">
    <source>
        <dbReference type="ARBA" id="ARBA00022807"/>
    </source>
</evidence>
<dbReference type="GO" id="GO:0019786">
    <property type="term" value="F:protein-phosphatidylethanolamide deconjugating activity"/>
    <property type="evidence" value="ECO:0007669"/>
    <property type="project" value="InterPro"/>
</dbReference>
<dbReference type="InterPro" id="IPR056496">
    <property type="entry name" value="CS_DNAAF11_C"/>
</dbReference>